<evidence type="ECO:0000256" key="8">
    <source>
        <dbReference type="ARBA" id="ARBA00022977"/>
    </source>
</evidence>
<keyword evidence="9" id="KW-0408">Iron</keyword>
<comment type="pathway">
    <text evidence="2">Cofactor biosynthesis; thiamine diphosphate biosynthesis.</text>
</comment>
<evidence type="ECO:0000256" key="7">
    <source>
        <dbReference type="ARBA" id="ARBA00022898"/>
    </source>
</evidence>
<sequence>MDTVEYPALSEVDRPLVDRYAVGLDADAARVLTYLRLRREHPGTETAPATRLEIRIGTGLSRGAVGDALDTLESLDLVTATSVRRHESGRPPQAWTTDASTTPRRVYERHAHRLFDRAGPDHAARPNPDGEGSDDGNRDDGEDDDDGDREPESLTVALNWHPNALHAPLYAGSAHGHYADGSLNVTFDPRTGSAAALDALSAGEVDVALVGAATFVASDREMVPLALLYERAMAVLYTTREAFGGPFERVRQLRDRRVGMSVGSETARLARLLLSQVDSLDAVDIVDLDGEERDALRSGRVDAVTGQVSDPDRIDDATVDTVPVANQFPLYGPVLVTSEETLDRHVDAVHAFLVGTMCGWADATGDPLGAAAAVPDGEDDERARETIEKATEEFGFEADHGWGEHTETGWERLRTALAHVDAQR</sequence>
<dbReference type="GO" id="GO:0016740">
    <property type="term" value="F:transferase activity"/>
    <property type="evidence" value="ECO:0007669"/>
    <property type="project" value="UniProtKB-KW"/>
</dbReference>
<proteinExistence type="inferred from homology"/>
<feature type="region of interest" description="Disordered" evidence="12">
    <location>
        <begin position="83"/>
        <end position="151"/>
    </location>
</feature>
<evidence type="ECO:0000256" key="5">
    <source>
        <dbReference type="ARBA" id="ARBA00022679"/>
    </source>
</evidence>
<evidence type="ECO:0000256" key="2">
    <source>
        <dbReference type="ARBA" id="ARBA00004948"/>
    </source>
</evidence>
<keyword evidence="15" id="KW-1185">Reference proteome</keyword>
<dbReference type="InterPro" id="IPR027939">
    <property type="entry name" value="NMT1/THI5"/>
</dbReference>
<dbReference type="SUPFAM" id="SSF53850">
    <property type="entry name" value="Periplasmic binding protein-like II"/>
    <property type="match status" value="1"/>
</dbReference>
<name>A0A8T4GWM9_9EURY</name>
<keyword evidence="8" id="KW-0784">Thiamine biosynthesis</keyword>
<evidence type="ECO:0000313" key="14">
    <source>
        <dbReference type="EMBL" id="MBP1987407.1"/>
    </source>
</evidence>
<dbReference type="EMBL" id="JAGGLC010000003">
    <property type="protein sequence ID" value="MBP1987407.1"/>
    <property type="molecule type" value="Genomic_DNA"/>
</dbReference>
<dbReference type="Pfam" id="PF09084">
    <property type="entry name" value="NMT1"/>
    <property type="match status" value="1"/>
</dbReference>
<dbReference type="OrthoDB" id="328499at2157"/>
<evidence type="ECO:0000256" key="3">
    <source>
        <dbReference type="ARBA" id="ARBA00009406"/>
    </source>
</evidence>
<comment type="subunit">
    <text evidence="4">Homodimer.</text>
</comment>
<dbReference type="RefSeq" id="WP_209491659.1">
    <property type="nucleotide sequence ID" value="NZ_JAGGLC010000003.1"/>
</dbReference>
<evidence type="ECO:0000256" key="9">
    <source>
        <dbReference type="ARBA" id="ARBA00023004"/>
    </source>
</evidence>
<evidence type="ECO:0000256" key="12">
    <source>
        <dbReference type="SAM" id="MobiDB-lite"/>
    </source>
</evidence>
<evidence type="ECO:0000256" key="4">
    <source>
        <dbReference type="ARBA" id="ARBA00011738"/>
    </source>
</evidence>
<dbReference type="Proteomes" id="UP000823736">
    <property type="component" value="Unassembled WGS sequence"/>
</dbReference>
<evidence type="ECO:0000256" key="6">
    <source>
        <dbReference type="ARBA" id="ARBA00022723"/>
    </source>
</evidence>
<evidence type="ECO:0000313" key="15">
    <source>
        <dbReference type="Proteomes" id="UP000823736"/>
    </source>
</evidence>
<comment type="similarity">
    <text evidence="3">Belongs to the NMT1/THI5 family.</text>
</comment>
<protein>
    <recommendedName>
        <fullName evidence="10">Thiamine pyrimidine synthase</fullName>
    </recommendedName>
</protein>
<gene>
    <name evidence="14" type="ORF">J2753_001905</name>
</gene>
<dbReference type="Gene3D" id="3.40.190.10">
    <property type="entry name" value="Periplasmic binding protein-like II"/>
    <property type="match status" value="2"/>
</dbReference>
<dbReference type="GO" id="GO:0009228">
    <property type="term" value="P:thiamine biosynthetic process"/>
    <property type="evidence" value="ECO:0007669"/>
    <property type="project" value="UniProtKB-KW"/>
</dbReference>
<comment type="caution">
    <text evidence="14">The sequence shown here is derived from an EMBL/GenBank/DDBJ whole genome shotgun (WGS) entry which is preliminary data.</text>
</comment>
<evidence type="ECO:0000256" key="11">
    <source>
        <dbReference type="ARBA" id="ARBA00048179"/>
    </source>
</evidence>
<dbReference type="InterPro" id="IPR015168">
    <property type="entry name" value="SsuA/THI5"/>
</dbReference>
<dbReference type="AlphaFoldDB" id="A0A8T4GWM9"/>
<keyword evidence="7" id="KW-0663">Pyridoxal phosphate</keyword>
<dbReference type="PANTHER" id="PTHR31528:SF1">
    <property type="entry name" value="4-AMINO-5-HYDROXYMETHYL-2-METHYLPYRIMIDINE PHOSPHATE SYNTHASE THI11-RELATED"/>
    <property type="match status" value="1"/>
</dbReference>
<keyword evidence="5" id="KW-0808">Transferase</keyword>
<comment type="catalytic activity">
    <reaction evidence="11">
        <text>N(6)-(pyridoxal phosphate)-L-lysyl-[4-amino-5-hydroxymethyl-2-methylpyrimidine phosphate synthase] + L-histidyl-[4-amino-5-hydroxymethyl-2-methylpyrimidine phosphate synthase] + 2 Fe(3+) + 4 H2O = L-lysyl-[4-amino-5-hydroxymethyl-2-methylpyrimidine phosphate synthase] + (2S)-2-amino-5-hydroxy-4-oxopentanoyl-[4-amino-5-hydroxymethyl-2-methylpyrimidine phosphate synthase] + 4-amino-2-methyl-5-(phosphooxymethyl)pyrimidine + 3-oxopropanoate + 2 Fe(2+) + 2 H(+)</text>
        <dbReference type="Rhea" id="RHEA:65756"/>
        <dbReference type="Rhea" id="RHEA-COMP:16892"/>
        <dbReference type="Rhea" id="RHEA-COMP:16893"/>
        <dbReference type="Rhea" id="RHEA-COMP:16894"/>
        <dbReference type="Rhea" id="RHEA-COMP:16895"/>
        <dbReference type="ChEBI" id="CHEBI:15377"/>
        <dbReference type="ChEBI" id="CHEBI:15378"/>
        <dbReference type="ChEBI" id="CHEBI:29033"/>
        <dbReference type="ChEBI" id="CHEBI:29034"/>
        <dbReference type="ChEBI" id="CHEBI:29969"/>
        <dbReference type="ChEBI" id="CHEBI:29979"/>
        <dbReference type="ChEBI" id="CHEBI:33190"/>
        <dbReference type="ChEBI" id="CHEBI:58354"/>
        <dbReference type="ChEBI" id="CHEBI:143915"/>
        <dbReference type="ChEBI" id="CHEBI:157692"/>
    </reaction>
    <physiologicalReaction direction="left-to-right" evidence="11">
        <dbReference type="Rhea" id="RHEA:65757"/>
    </physiologicalReaction>
</comment>
<feature type="domain" description="SsuA/THI5-like" evidence="13">
    <location>
        <begin position="164"/>
        <end position="367"/>
    </location>
</feature>
<feature type="compositionally biased region" description="Acidic residues" evidence="12">
    <location>
        <begin position="140"/>
        <end position="149"/>
    </location>
</feature>
<reference evidence="14" key="1">
    <citation type="submission" date="2021-03" db="EMBL/GenBank/DDBJ databases">
        <title>Genomic Encyclopedia of Type Strains, Phase IV (KMG-IV): sequencing the most valuable type-strain genomes for metagenomic binning, comparative biology and taxonomic classification.</title>
        <authorList>
            <person name="Goeker M."/>
        </authorList>
    </citation>
    <scope>NUCLEOTIDE SEQUENCE</scope>
    <source>
        <strain evidence="14">DSM 26232</strain>
    </source>
</reference>
<evidence type="ECO:0000259" key="13">
    <source>
        <dbReference type="Pfam" id="PF09084"/>
    </source>
</evidence>
<comment type="function">
    <text evidence="1">Responsible for the formation of the pyrimidine heterocycle in the thiamine biosynthesis pathway. Catalyzes the formation of hydroxymethylpyrimidine phosphate (HMP-P) from histidine and pyridoxal phosphate (PLP). The protein uses PLP and the active site histidine to form HMP-P, generating an inactive enzyme. The enzyme can only undergo a single turnover, which suggests it is a suicide enzyme.</text>
</comment>
<dbReference type="GO" id="GO:0046872">
    <property type="term" value="F:metal ion binding"/>
    <property type="evidence" value="ECO:0007669"/>
    <property type="project" value="UniProtKB-KW"/>
</dbReference>
<accession>A0A8T4GWM9</accession>
<feature type="compositionally biased region" description="Polar residues" evidence="12">
    <location>
        <begin position="94"/>
        <end position="103"/>
    </location>
</feature>
<feature type="compositionally biased region" description="Basic and acidic residues" evidence="12">
    <location>
        <begin position="105"/>
        <end position="124"/>
    </location>
</feature>
<evidence type="ECO:0000256" key="1">
    <source>
        <dbReference type="ARBA" id="ARBA00003469"/>
    </source>
</evidence>
<evidence type="ECO:0000256" key="10">
    <source>
        <dbReference type="ARBA" id="ARBA00033171"/>
    </source>
</evidence>
<keyword evidence="6" id="KW-0479">Metal-binding</keyword>
<dbReference type="PANTHER" id="PTHR31528">
    <property type="entry name" value="4-AMINO-5-HYDROXYMETHYL-2-METHYLPYRIMIDINE PHOSPHATE SYNTHASE THI11-RELATED"/>
    <property type="match status" value="1"/>
</dbReference>
<organism evidence="14 15">
    <name type="scientific">Halolamina salifodinae</name>
    <dbReference type="NCBI Taxonomy" id="1202767"/>
    <lineage>
        <taxon>Archaea</taxon>
        <taxon>Methanobacteriati</taxon>
        <taxon>Methanobacteriota</taxon>
        <taxon>Stenosarchaea group</taxon>
        <taxon>Halobacteria</taxon>
        <taxon>Halobacteriales</taxon>
        <taxon>Haloferacaceae</taxon>
    </lineage>
</organism>